<evidence type="ECO:0000313" key="2">
    <source>
        <dbReference type="Proteomes" id="UP001221898"/>
    </source>
</evidence>
<dbReference type="AlphaFoldDB" id="A0AAD7RQG6"/>
<sequence length="95" mass="10256">MTLSHQEANCWCLSGLPGAEIDEMDREALRLIPGGKVVFSSTQLGPSLRRPPVFSSADPTPGHSHNATNIFFSFPSKRKSIAATLFILCANNALN</sequence>
<organism evidence="1 2">
    <name type="scientific">Aldrovandia affinis</name>
    <dbReference type="NCBI Taxonomy" id="143900"/>
    <lineage>
        <taxon>Eukaryota</taxon>
        <taxon>Metazoa</taxon>
        <taxon>Chordata</taxon>
        <taxon>Craniata</taxon>
        <taxon>Vertebrata</taxon>
        <taxon>Euteleostomi</taxon>
        <taxon>Actinopterygii</taxon>
        <taxon>Neopterygii</taxon>
        <taxon>Teleostei</taxon>
        <taxon>Notacanthiformes</taxon>
        <taxon>Halosauridae</taxon>
        <taxon>Aldrovandia</taxon>
    </lineage>
</organism>
<dbReference type="Proteomes" id="UP001221898">
    <property type="component" value="Unassembled WGS sequence"/>
</dbReference>
<comment type="caution">
    <text evidence="1">The sequence shown here is derived from an EMBL/GenBank/DDBJ whole genome shotgun (WGS) entry which is preliminary data.</text>
</comment>
<proteinExistence type="predicted"/>
<accession>A0AAD7RQG6</accession>
<evidence type="ECO:0000313" key="1">
    <source>
        <dbReference type="EMBL" id="KAJ8388538.1"/>
    </source>
</evidence>
<gene>
    <name evidence="1" type="ORF">AAFF_G00132520</name>
</gene>
<reference evidence="1" key="1">
    <citation type="journal article" date="2023" name="Science">
        <title>Genome structures resolve the early diversification of teleost fishes.</title>
        <authorList>
            <person name="Parey E."/>
            <person name="Louis A."/>
            <person name="Montfort J."/>
            <person name="Bouchez O."/>
            <person name="Roques C."/>
            <person name="Iampietro C."/>
            <person name="Lluch J."/>
            <person name="Castinel A."/>
            <person name="Donnadieu C."/>
            <person name="Desvignes T."/>
            <person name="Floi Bucao C."/>
            <person name="Jouanno E."/>
            <person name="Wen M."/>
            <person name="Mejri S."/>
            <person name="Dirks R."/>
            <person name="Jansen H."/>
            <person name="Henkel C."/>
            <person name="Chen W.J."/>
            <person name="Zahm M."/>
            <person name="Cabau C."/>
            <person name="Klopp C."/>
            <person name="Thompson A.W."/>
            <person name="Robinson-Rechavi M."/>
            <person name="Braasch I."/>
            <person name="Lecointre G."/>
            <person name="Bobe J."/>
            <person name="Postlethwait J.H."/>
            <person name="Berthelot C."/>
            <person name="Roest Crollius H."/>
            <person name="Guiguen Y."/>
        </authorList>
    </citation>
    <scope>NUCLEOTIDE SEQUENCE</scope>
    <source>
        <strain evidence="1">NC1722</strain>
    </source>
</reference>
<dbReference type="EMBL" id="JAINUG010000193">
    <property type="protein sequence ID" value="KAJ8388538.1"/>
    <property type="molecule type" value="Genomic_DNA"/>
</dbReference>
<name>A0AAD7RQG6_9TELE</name>
<protein>
    <submittedName>
        <fullName evidence="1">Uncharacterized protein</fullName>
    </submittedName>
</protein>
<keyword evidence="2" id="KW-1185">Reference proteome</keyword>